<feature type="compositionally biased region" description="Low complexity" evidence="1">
    <location>
        <begin position="1"/>
        <end position="10"/>
    </location>
</feature>
<dbReference type="AlphaFoldDB" id="A0AB34IIP1"/>
<evidence type="ECO:0000256" key="1">
    <source>
        <dbReference type="SAM" id="MobiDB-lite"/>
    </source>
</evidence>
<evidence type="ECO:0000313" key="3">
    <source>
        <dbReference type="EMBL" id="KAL1499848.1"/>
    </source>
</evidence>
<gene>
    <name evidence="3" type="ORF">AB1Y20_012531</name>
</gene>
<proteinExistence type="predicted"/>
<feature type="region of interest" description="Disordered" evidence="1">
    <location>
        <begin position="1"/>
        <end position="20"/>
    </location>
</feature>
<feature type="domain" description="PiggyBac transposable element-derived protein" evidence="2">
    <location>
        <begin position="210"/>
        <end position="354"/>
    </location>
</feature>
<name>A0AB34IIP1_PRYPA</name>
<comment type="caution">
    <text evidence="3">The sequence shown here is derived from an EMBL/GenBank/DDBJ whole genome shotgun (WGS) entry which is preliminary data.</text>
</comment>
<evidence type="ECO:0000259" key="2">
    <source>
        <dbReference type="Pfam" id="PF13843"/>
    </source>
</evidence>
<feature type="compositionally biased region" description="Acidic residues" evidence="1">
    <location>
        <begin position="11"/>
        <end position="20"/>
    </location>
</feature>
<accession>A0AB34IIP1</accession>
<protein>
    <recommendedName>
        <fullName evidence="2">PiggyBac transposable element-derived protein domain-containing protein</fullName>
    </recommendedName>
</protein>
<dbReference type="InterPro" id="IPR029526">
    <property type="entry name" value="PGBD"/>
</dbReference>
<sequence length="384" mass="43575">MPPRAQAPAADDTEAADVDDDADDDVIVSEHPIGIIINSLDPPRGVRFQLSKEYFKAFPTYNTLPDMMTGEIDSWVRKSEQKLKVQWIDDQTNSVEFLSSLLAKKFNMKLIKYENGKAPPKAKGMAAKRSYQTATTSGRYAYHTPFDGVDERPLSDKEIRVPYREGTEELIQVWEVRHPQAIAEDWRDGTNFKSTINLPPGKYNTLERMLFNVCLDIPFAKRCVSWMNERLPGNSKDADKRKTTLGEVVQFWGYMVAICQVPNEPVESMWRTKSAPGDLTPPPNFGVHGMTKNRFKKLRALQGMMYQEDEADLDPNDDWRYCRSVVDSFNDRRLKLVVPSYLLVADEAMSAWLGQEGVVPGVGANSKPIPFLSFIERKPEPLGM</sequence>
<dbReference type="EMBL" id="JBGBPQ010000024">
    <property type="protein sequence ID" value="KAL1499848.1"/>
    <property type="molecule type" value="Genomic_DNA"/>
</dbReference>
<reference evidence="3 4" key="1">
    <citation type="journal article" date="2024" name="Science">
        <title>Giant polyketide synthase enzymes in the biosynthesis of giant marine polyether toxins.</title>
        <authorList>
            <person name="Fallon T.R."/>
            <person name="Shende V.V."/>
            <person name="Wierzbicki I.H."/>
            <person name="Pendleton A.L."/>
            <person name="Watervoot N.F."/>
            <person name="Auber R.P."/>
            <person name="Gonzalez D.J."/>
            <person name="Wisecaver J.H."/>
            <person name="Moore B.S."/>
        </authorList>
    </citation>
    <scope>NUCLEOTIDE SEQUENCE [LARGE SCALE GENOMIC DNA]</scope>
    <source>
        <strain evidence="3 4">12B1</strain>
    </source>
</reference>
<organism evidence="3 4">
    <name type="scientific">Prymnesium parvum</name>
    <name type="common">Toxic golden alga</name>
    <dbReference type="NCBI Taxonomy" id="97485"/>
    <lineage>
        <taxon>Eukaryota</taxon>
        <taxon>Haptista</taxon>
        <taxon>Haptophyta</taxon>
        <taxon>Prymnesiophyceae</taxon>
        <taxon>Prymnesiales</taxon>
        <taxon>Prymnesiaceae</taxon>
        <taxon>Prymnesium</taxon>
    </lineage>
</organism>
<dbReference type="Proteomes" id="UP001515480">
    <property type="component" value="Unassembled WGS sequence"/>
</dbReference>
<evidence type="ECO:0000313" key="4">
    <source>
        <dbReference type="Proteomes" id="UP001515480"/>
    </source>
</evidence>
<dbReference type="Pfam" id="PF13843">
    <property type="entry name" value="DDE_Tnp_1_7"/>
    <property type="match status" value="1"/>
</dbReference>
<keyword evidence="4" id="KW-1185">Reference proteome</keyword>